<dbReference type="SMART" id="SM00849">
    <property type="entry name" value="Lactamase_B"/>
    <property type="match status" value="1"/>
</dbReference>
<accession>A0A1D3DYI8</accession>
<comment type="caution">
    <text evidence="3">The sequence shown here is derived from an EMBL/GenBank/DDBJ whole genome shotgun (WGS) entry which is preliminary data.</text>
</comment>
<dbReference type="AlphaFoldDB" id="A0A1D3DYI8"/>
<gene>
    <name evidence="3" type="ORF">J116_025980</name>
</gene>
<evidence type="ECO:0000256" key="1">
    <source>
        <dbReference type="SAM" id="MobiDB-lite"/>
    </source>
</evidence>
<keyword evidence="4" id="KW-1185">Reference proteome</keyword>
<dbReference type="SUPFAM" id="SSF56281">
    <property type="entry name" value="Metallo-hydrolase/oxidoreductase"/>
    <property type="match status" value="1"/>
</dbReference>
<feature type="compositionally biased region" description="Gly residues" evidence="1">
    <location>
        <begin position="50"/>
        <end position="61"/>
    </location>
</feature>
<dbReference type="GO" id="GO:0016787">
    <property type="term" value="F:hydrolase activity"/>
    <property type="evidence" value="ECO:0007669"/>
    <property type="project" value="UniProtKB-KW"/>
</dbReference>
<protein>
    <submittedName>
        <fullName evidence="3">MBL fold metallo-hydrolase</fullName>
    </submittedName>
</protein>
<proteinExistence type="predicted"/>
<dbReference type="EMBL" id="ASHX02000001">
    <property type="protein sequence ID" value="OEJ97389.1"/>
    <property type="molecule type" value="Genomic_DNA"/>
</dbReference>
<dbReference type="CDD" id="cd07721">
    <property type="entry name" value="yflN-like_MBL-fold"/>
    <property type="match status" value="1"/>
</dbReference>
<dbReference type="OrthoDB" id="2971563at2"/>
<dbReference type="InterPro" id="IPR001279">
    <property type="entry name" value="Metallo-B-lactamas"/>
</dbReference>
<evidence type="ECO:0000259" key="2">
    <source>
        <dbReference type="SMART" id="SM00849"/>
    </source>
</evidence>
<evidence type="ECO:0000313" key="3">
    <source>
        <dbReference type="EMBL" id="OEJ97389.1"/>
    </source>
</evidence>
<sequence length="266" mass="27756">MTPEPRTRPSDEPAVAVVPVVPGLHMLRFPIGQAYVWHDPAPADRDGHGGPDGTSGSAGRGGSLTLVDAGWAGAEDAVVRALHEIGGPDARLRRIVLTHCHRDHVGAAEALAERYGAEVLAHRLDAPVVRGEAPVPEPDLLEWELPLYEHGLTTPEAPPTRVDRELEDGDVLDFGGGAHVVHTPGHTPGSVAVHLPLHGVLLSGDTVASVFGVSLGVFHVDRAAAVESMRRLARLAPLRAVCCGHGDPVTADAATSLRTAAEAAEA</sequence>
<dbReference type="InterPro" id="IPR050855">
    <property type="entry name" value="NDM-1-like"/>
</dbReference>
<name>A0A1D3DYI8_9ACTN</name>
<dbReference type="STRING" id="1306406.J116_025980"/>
<dbReference type="InterPro" id="IPR036866">
    <property type="entry name" value="RibonucZ/Hydroxyglut_hydro"/>
</dbReference>
<dbReference type="RefSeq" id="WP_023590005.1">
    <property type="nucleotide sequence ID" value="NZ_ASHX02000001.1"/>
</dbReference>
<feature type="domain" description="Metallo-beta-lactamase" evidence="2">
    <location>
        <begin position="52"/>
        <end position="245"/>
    </location>
</feature>
<dbReference type="PANTHER" id="PTHR42951">
    <property type="entry name" value="METALLO-BETA-LACTAMASE DOMAIN-CONTAINING"/>
    <property type="match status" value="1"/>
</dbReference>
<dbReference type="Proteomes" id="UP000095329">
    <property type="component" value="Unassembled WGS sequence"/>
</dbReference>
<organism evidence="3 4">
    <name type="scientific">Streptomyces thermolilacinus SPC6</name>
    <dbReference type="NCBI Taxonomy" id="1306406"/>
    <lineage>
        <taxon>Bacteria</taxon>
        <taxon>Bacillati</taxon>
        <taxon>Actinomycetota</taxon>
        <taxon>Actinomycetes</taxon>
        <taxon>Kitasatosporales</taxon>
        <taxon>Streptomycetaceae</taxon>
        <taxon>Streptomyces</taxon>
    </lineage>
</organism>
<feature type="region of interest" description="Disordered" evidence="1">
    <location>
        <begin position="40"/>
        <end position="61"/>
    </location>
</feature>
<dbReference type="eggNOG" id="COG0491">
    <property type="taxonomic scope" value="Bacteria"/>
</dbReference>
<reference evidence="3 4" key="1">
    <citation type="journal article" date="2013" name="Genome Announc.">
        <title>Genome Sequence of Streptomyces violaceusniger Strain SPC6, a Halotolerant Streptomycete That Exhibits Rapid Growth and Development.</title>
        <authorList>
            <person name="Chen X."/>
            <person name="Zhang B."/>
            <person name="Zhang W."/>
            <person name="Wu X."/>
            <person name="Zhang M."/>
            <person name="Chen T."/>
            <person name="Liu G."/>
            <person name="Dyson P."/>
        </authorList>
    </citation>
    <scope>NUCLEOTIDE SEQUENCE [LARGE SCALE GENOMIC DNA]</scope>
    <source>
        <strain evidence="3 4">SPC6</strain>
    </source>
</reference>
<evidence type="ECO:0000313" key="4">
    <source>
        <dbReference type="Proteomes" id="UP000095329"/>
    </source>
</evidence>
<dbReference type="Pfam" id="PF00753">
    <property type="entry name" value="Lactamase_B"/>
    <property type="match status" value="1"/>
</dbReference>
<dbReference type="Gene3D" id="3.60.15.10">
    <property type="entry name" value="Ribonuclease Z/Hydroxyacylglutathione hydrolase-like"/>
    <property type="match status" value="1"/>
</dbReference>